<comment type="subcellular location">
    <subcellularLocation>
        <location evidence="1">Cell membrane</location>
        <topology evidence="1">Multi-pass membrane protein</topology>
    </subcellularLocation>
</comment>
<feature type="transmembrane region" description="Helical" evidence="6">
    <location>
        <begin position="94"/>
        <end position="114"/>
    </location>
</feature>
<dbReference type="EMBL" id="CAEZWF010000021">
    <property type="protein sequence ID" value="CAB4654590.1"/>
    <property type="molecule type" value="Genomic_DNA"/>
</dbReference>
<dbReference type="Pfam" id="PF00892">
    <property type="entry name" value="EamA"/>
    <property type="match status" value="2"/>
</dbReference>
<feature type="transmembrane region" description="Helical" evidence="6">
    <location>
        <begin position="183"/>
        <end position="202"/>
    </location>
</feature>
<evidence type="ECO:0000256" key="6">
    <source>
        <dbReference type="SAM" id="Phobius"/>
    </source>
</evidence>
<feature type="domain" description="EamA" evidence="7">
    <location>
        <begin position="152"/>
        <end position="297"/>
    </location>
</feature>
<dbReference type="SUPFAM" id="SSF103481">
    <property type="entry name" value="Multidrug resistance efflux transporter EmrE"/>
    <property type="match status" value="2"/>
</dbReference>
<evidence type="ECO:0000313" key="8">
    <source>
        <dbReference type="EMBL" id="CAB4642352.1"/>
    </source>
</evidence>
<keyword evidence="3 6" id="KW-0812">Transmembrane</keyword>
<evidence type="ECO:0000313" key="9">
    <source>
        <dbReference type="EMBL" id="CAB4654590.1"/>
    </source>
</evidence>
<accession>A0A6J6KXS9</accession>
<evidence type="ECO:0000256" key="2">
    <source>
        <dbReference type="ARBA" id="ARBA00022475"/>
    </source>
</evidence>
<evidence type="ECO:0000256" key="3">
    <source>
        <dbReference type="ARBA" id="ARBA00022692"/>
    </source>
</evidence>
<feature type="transmembrane region" description="Helical" evidence="6">
    <location>
        <begin position="68"/>
        <end position="88"/>
    </location>
</feature>
<name>A0A6J6KXS9_9ZZZZ</name>
<feature type="transmembrane region" description="Helical" evidence="6">
    <location>
        <begin position="9"/>
        <end position="32"/>
    </location>
</feature>
<dbReference type="EMBL" id="CAEZWK010000024">
    <property type="protein sequence ID" value="CAB4655587.1"/>
    <property type="molecule type" value="Genomic_DNA"/>
</dbReference>
<feature type="transmembrane region" description="Helical" evidence="6">
    <location>
        <begin position="38"/>
        <end position="56"/>
    </location>
</feature>
<evidence type="ECO:0000259" key="7">
    <source>
        <dbReference type="Pfam" id="PF00892"/>
    </source>
</evidence>
<proteinExistence type="predicted"/>
<evidence type="ECO:0000313" key="10">
    <source>
        <dbReference type="EMBL" id="CAB4655587.1"/>
    </source>
</evidence>
<dbReference type="EMBL" id="CAEZVW010000027">
    <property type="protein sequence ID" value="CAB4642352.1"/>
    <property type="molecule type" value="Genomic_DNA"/>
</dbReference>
<feature type="domain" description="EamA" evidence="7">
    <location>
        <begin position="6"/>
        <end position="140"/>
    </location>
</feature>
<evidence type="ECO:0000256" key="4">
    <source>
        <dbReference type="ARBA" id="ARBA00022989"/>
    </source>
</evidence>
<dbReference type="InterPro" id="IPR051258">
    <property type="entry name" value="Diverse_Substrate_Transporter"/>
</dbReference>
<keyword evidence="4 6" id="KW-1133">Transmembrane helix</keyword>
<dbReference type="PANTHER" id="PTHR42920:SF11">
    <property type="entry name" value="INNER MEMBRANE PROTEIN YTFF"/>
    <property type="match status" value="1"/>
</dbReference>
<dbReference type="InterPro" id="IPR000620">
    <property type="entry name" value="EamA_dom"/>
</dbReference>
<dbReference type="AlphaFoldDB" id="A0A6J6KXS9"/>
<feature type="transmembrane region" description="Helical" evidence="6">
    <location>
        <begin position="151"/>
        <end position="171"/>
    </location>
</feature>
<feature type="transmembrane region" description="Helical" evidence="6">
    <location>
        <begin position="222"/>
        <end position="245"/>
    </location>
</feature>
<gene>
    <name evidence="8" type="ORF">UFOPK2157_00767</name>
    <name evidence="9" type="ORF">UFOPK2228_00803</name>
    <name evidence="10" type="ORF">UFOPK2245_00862</name>
</gene>
<evidence type="ECO:0000256" key="5">
    <source>
        <dbReference type="ARBA" id="ARBA00023136"/>
    </source>
</evidence>
<dbReference type="GO" id="GO:0005886">
    <property type="term" value="C:plasma membrane"/>
    <property type="evidence" value="ECO:0007669"/>
    <property type="project" value="UniProtKB-SubCell"/>
</dbReference>
<sequence length="306" mass="33655">MFTKHRGEFYLVMGGMVFAFNGVVSTVVLEHISPFRLAQIRAVGALVFLLAIALIIDRKSLAATPKQMPKLFLYGIVGFAAVQAGYFLGIQRGIPLSLVLVIEFTAPIWIALWIKYVRKVFVPNSMWGAIALSLLGLMMLAQVWKGLTLDAIGLLGCILSAFALTAYFLVGKSFGNTRSAMSLTVWGFATSSIAWMVTMPVWKFPFDVFTIDMNLRGIFEGSFLPGWALLLWIITMGTIVPYLLVISGLRRLSASTSSVIGMLEPVMAGIFAWIWLNQSWNAIQLTGGLIVLIGIYIADRARSEVD</sequence>
<evidence type="ECO:0000256" key="1">
    <source>
        <dbReference type="ARBA" id="ARBA00004651"/>
    </source>
</evidence>
<reference evidence="9" key="1">
    <citation type="submission" date="2020-05" db="EMBL/GenBank/DDBJ databases">
        <authorList>
            <person name="Chiriac C."/>
            <person name="Salcher M."/>
            <person name="Ghai R."/>
            <person name="Kavagutti S V."/>
        </authorList>
    </citation>
    <scope>NUCLEOTIDE SEQUENCE</scope>
</reference>
<keyword evidence="2" id="KW-1003">Cell membrane</keyword>
<keyword evidence="5 6" id="KW-0472">Membrane</keyword>
<feature type="transmembrane region" description="Helical" evidence="6">
    <location>
        <begin position="282"/>
        <end position="298"/>
    </location>
</feature>
<feature type="transmembrane region" description="Helical" evidence="6">
    <location>
        <begin position="126"/>
        <end position="145"/>
    </location>
</feature>
<feature type="transmembrane region" description="Helical" evidence="6">
    <location>
        <begin position="257"/>
        <end position="276"/>
    </location>
</feature>
<protein>
    <submittedName>
        <fullName evidence="9">Unannotated protein</fullName>
    </submittedName>
</protein>
<organism evidence="9">
    <name type="scientific">freshwater metagenome</name>
    <dbReference type="NCBI Taxonomy" id="449393"/>
    <lineage>
        <taxon>unclassified sequences</taxon>
        <taxon>metagenomes</taxon>
        <taxon>ecological metagenomes</taxon>
    </lineage>
</organism>
<dbReference type="PANTHER" id="PTHR42920">
    <property type="entry name" value="OS03G0707200 PROTEIN-RELATED"/>
    <property type="match status" value="1"/>
</dbReference>
<dbReference type="InterPro" id="IPR037185">
    <property type="entry name" value="EmrE-like"/>
</dbReference>